<protein>
    <recommendedName>
        <fullName evidence="2">GTPase Der</fullName>
    </recommendedName>
    <alternativeName>
        <fullName evidence="7">GTP-binding protein EngA</fullName>
    </alternativeName>
</protein>
<dbReference type="PRINTS" id="PR00326">
    <property type="entry name" value="GTP1OBG"/>
</dbReference>
<dbReference type="InterPro" id="IPR005225">
    <property type="entry name" value="Small_GTP-bd"/>
</dbReference>
<dbReference type="CDD" id="cd01895">
    <property type="entry name" value="EngA2"/>
    <property type="match status" value="1"/>
</dbReference>
<feature type="domain" description="EngA-type G" evidence="9">
    <location>
        <begin position="186"/>
        <end position="370"/>
    </location>
</feature>
<dbReference type="InterPro" id="IPR016484">
    <property type="entry name" value="GTPase_Der"/>
</dbReference>
<evidence type="ECO:0000313" key="10">
    <source>
        <dbReference type="EMBL" id="KAF5828667.1"/>
    </source>
</evidence>
<dbReference type="InterPro" id="IPR003593">
    <property type="entry name" value="AAA+_ATPase"/>
</dbReference>
<organism evidence="10 11">
    <name type="scientific">Dunaliella salina</name>
    <name type="common">Green alga</name>
    <name type="synonym">Protococcus salinus</name>
    <dbReference type="NCBI Taxonomy" id="3046"/>
    <lineage>
        <taxon>Eukaryota</taxon>
        <taxon>Viridiplantae</taxon>
        <taxon>Chlorophyta</taxon>
        <taxon>core chlorophytes</taxon>
        <taxon>Chlorophyceae</taxon>
        <taxon>CS clade</taxon>
        <taxon>Chlamydomonadales</taxon>
        <taxon>Dunaliellaceae</taxon>
        <taxon>Dunaliella</taxon>
    </lineage>
</organism>
<evidence type="ECO:0000256" key="5">
    <source>
        <dbReference type="ARBA" id="ARBA00022741"/>
    </source>
</evidence>
<dbReference type="SMART" id="SM00382">
    <property type="entry name" value="AAA"/>
    <property type="match status" value="2"/>
</dbReference>
<dbReference type="Proteomes" id="UP000815325">
    <property type="component" value="Unassembled WGS sequence"/>
</dbReference>
<evidence type="ECO:0000259" key="9">
    <source>
        <dbReference type="PROSITE" id="PS51712"/>
    </source>
</evidence>
<evidence type="ECO:0000256" key="1">
    <source>
        <dbReference type="ARBA" id="ARBA00008279"/>
    </source>
</evidence>
<keyword evidence="3" id="KW-0690">Ribosome biogenesis</keyword>
<dbReference type="Gene3D" id="3.40.50.300">
    <property type="entry name" value="P-loop containing nucleotide triphosphate hydrolases"/>
    <property type="match status" value="2"/>
</dbReference>
<evidence type="ECO:0000256" key="3">
    <source>
        <dbReference type="ARBA" id="ARBA00022517"/>
    </source>
</evidence>
<name>A0ABQ7G239_DUNSA</name>
<dbReference type="InterPro" id="IPR027417">
    <property type="entry name" value="P-loop_NTPase"/>
</dbReference>
<feature type="compositionally biased region" description="Acidic residues" evidence="8">
    <location>
        <begin position="111"/>
        <end position="121"/>
    </location>
</feature>
<keyword evidence="11" id="KW-1185">Reference proteome</keyword>
<dbReference type="PROSITE" id="PS51712">
    <property type="entry name" value="G_ENGA"/>
    <property type="match status" value="2"/>
</dbReference>
<dbReference type="EMBL" id="MU070264">
    <property type="protein sequence ID" value="KAF5828667.1"/>
    <property type="molecule type" value="Genomic_DNA"/>
</dbReference>
<dbReference type="InterPro" id="IPR006073">
    <property type="entry name" value="GTP-bd"/>
</dbReference>
<dbReference type="NCBIfam" id="TIGR03594">
    <property type="entry name" value="GTPase_EngA"/>
    <property type="match status" value="1"/>
</dbReference>
<comment type="caution">
    <text evidence="10">The sequence shown here is derived from an EMBL/GenBank/DDBJ whole genome shotgun (WGS) entry which is preliminary data.</text>
</comment>
<dbReference type="Pfam" id="PF14714">
    <property type="entry name" value="KH_dom-like"/>
    <property type="match status" value="1"/>
</dbReference>
<accession>A0ABQ7G239</accession>
<keyword evidence="6" id="KW-0342">GTP-binding</keyword>
<sequence>MLQGCTGGLSKRLATNSSGTASKAGAPLLCTVQCVKTPLTSSELSGPCPNSLWRPYPSTDRTAHQHVSRHVCCSSQGGVSQGDVEFDEQISQADQQKFERIAAALVAKVPEDDEEGLEGDDNLLPFGSSPQHAKAAQKQLLQRASAEQRNQPGASSSGASDGRPAPLLMSALSDKRKKRLPMDSLPKVAVVGRPNVGKSALFNRMAGAKMAVVFDQPGITRDRMYTRTQWGGTEFVVVDTGGLMSDASQLPADIREKVNALRSVNARGLPTAIEKQAALGVEEADSVVLLVDGKAGLQAGDREILDWLRTNHPRKKVHLAVNKCDNVSKADLMASEFWELGLEPIPISAITGSGTGEMLDALVQALPPPKGGELEEAEPPLSIAIVGRPNVGKSSLLNAICGEERVIVCDISGTTRDAVDTEVTLASGAKLKLVDTAGIRKRTKVADSADSSEALSAERALSAMRRADVVVAIVDASEGITQHDFRLTEMAANEGRAVVVVVNKWDRVDTRLWTEERYIEDVRGQLRHVGWASVVCTTAHKGRAVDQVVEAIVAAGQQHRRRVSTATLNLVIREATAWKAPPTQRRSLKKGRIYYATQAAMRPPTFVFFVNSPSLISDDYRRYMERALRDNIGLSGTPLRLLWRGKPERTPPPSKPKP</sequence>
<dbReference type="InterPro" id="IPR032859">
    <property type="entry name" value="KH_dom-like"/>
</dbReference>
<dbReference type="PANTHER" id="PTHR43834">
    <property type="entry name" value="GTPASE DER"/>
    <property type="match status" value="1"/>
</dbReference>
<evidence type="ECO:0000256" key="4">
    <source>
        <dbReference type="ARBA" id="ARBA00022737"/>
    </source>
</evidence>
<dbReference type="Gene3D" id="3.30.300.20">
    <property type="match status" value="1"/>
</dbReference>
<dbReference type="CDD" id="cd01894">
    <property type="entry name" value="EngA1"/>
    <property type="match status" value="1"/>
</dbReference>
<dbReference type="InterPro" id="IPR015946">
    <property type="entry name" value="KH_dom-like_a/b"/>
</dbReference>
<feature type="domain" description="EngA-type G" evidence="9">
    <location>
        <begin position="381"/>
        <end position="560"/>
    </location>
</feature>
<dbReference type="GO" id="GO:0016787">
    <property type="term" value="F:hydrolase activity"/>
    <property type="evidence" value="ECO:0007669"/>
    <property type="project" value="UniProtKB-KW"/>
</dbReference>
<gene>
    <name evidence="10" type="ORF">DUNSADRAFT_17240</name>
</gene>
<dbReference type="NCBIfam" id="TIGR00231">
    <property type="entry name" value="small_GTP"/>
    <property type="match status" value="2"/>
</dbReference>
<keyword evidence="4" id="KW-0677">Repeat</keyword>
<feature type="compositionally biased region" description="Polar residues" evidence="8">
    <location>
        <begin position="145"/>
        <end position="159"/>
    </location>
</feature>
<proteinExistence type="inferred from homology"/>
<evidence type="ECO:0000256" key="2">
    <source>
        <dbReference type="ARBA" id="ARBA00020953"/>
    </source>
</evidence>
<dbReference type="PANTHER" id="PTHR43834:SF2">
    <property type="entry name" value="GTPASE DER"/>
    <property type="match status" value="1"/>
</dbReference>
<keyword evidence="5" id="KW-0547">Nucleotide-binding</keyword>
<keyword evidence="10" id="KW-0378">Hydrolase</keyword>
<dbReference type="SUPFAM" id="SSF52540">
    <property type="entry name" value="P-loop containing nucleoside triphosphate hydrolases"/>
    <property type="match status" value="2"/>
</dbReference>
<evidence type="ECO:0000313" key="11">
    <source>
        <dbReference type="Proteomes" id="UP000815325"/>
    </source>
</evidence>
<feature type="region of interest" description="Disordered" evidence="8">
    <location>
        <begin position="111"/>
        <end position="167"/>
    </location>
</feature>
<dbReference type="InterPro" id="IPR031166">
    <property type="entry name" value="G_ENGA"/>
</dbReference>
<reference evidence="10" key="1">
    <citation type="submission" date="2017-08" db="EMBL/GenBank/DDBJ databases">
        <authorList>
            <person name="Polle J.E."/>
            <person name="Barry K."/>
            <person name="Cushman J."/>
            <person name="Schmutz J."/>
            <person name="Tran D."/>
            <person name="Hathwaick L.T."/>
            <person name="Yim W.C."/>
            <person name="Jenkins J."/>
            <person name="Mckie-Krisberg Z.M."/>
            <person name="Prochnik S."/>
            <person name="Lindquist E."/>
            <person name="Dockter R.B."/>
            <person name="Adam C."/>
            <person name="Molina H."/>
            <person name="Bunkerborg J."/>
            <person name="Jin E."/>
            <person name="Buchheim M."/>
            <person name="Magnuson J."/>
        </authorList>
    </citation>
    <scope>NUCLEOTIDE SEQUENCE</scope>
    <source>
        <strain evidence="10">CCAP 19/18</strain>
    </source>
</reference>
<comment type="similarity">
    <text evidence="1">Belongs to the TRAFAC class TrmE-Era-EngA-EngB-Septin-like GTPase superfamily. EngA (Der) GTPase family.</text>
</comment>
<evidence type="ECO:0000256" key="7">
    <source>
        <dbReference type="ARBA" id="ARBA00032345"/>
    </source>
</evidence>
<dbReference type="HAMAP" id="MF_00195">
    <property type="entry name" value="GTPase_Der"/>
    <property type="match status" value="1"/>
</dbReference>
<feature type="compositionally biased region" description="Low complexity" evidence="8">
    <location>
        <begin position="133"/>
        <end position="142"/>
    </location>
</feature>
<evidence type="ECO:0000256" key="6">
    <source>
        <dbReference type="ARBA" id="ARBA00023134"/>
    </source>
</evidence>
<dbReference type="Pfam" id="PF01926">
    <property type="entry name" value="MMR_HSR1"/>
    <property type="match status" value="2"/>
</dbReference>
<evidence type="ECO:0000256" key="8">
    <source>
        <dbReference type="SAM" id="MobiDB-lite"/>
    </source>
</evidence>